<evidence type="ECO:0000256" key="3">
    <source>
        <dbReference type="ARBA" id="ARBA00022692"/>
    </source>
</evidence>
<feature type="transmembrane region" description="Helical" evidence="6">
    <location>
        <begin position="301"/>
        <end position="319"/>
    </location>
</feature>
<dbReference type="KEGG" id="pfm:Pyrfu_1781"/>
<feature type="transmembrane region" description="Helical" evidence="6">
    <location>
        <begin position="331"/>
        <end position="350"/>
    </location>
</feature>
<evidence type="ECO:0000256" key="2">
    <source>
        <dbReference type="ARBA" id="ARBA00022475"/>
    </source>
</evidence>
<feature type="transmembrane region" description="Helical" evidence="6">
    <location>
        <begin position="275"/>
        <end position="294"/>
    </location>
</feature>
<evidence type="ECO:0000256" key="6">
    <source>
        <dbReference type="SAM" id="Phobius"/>
    </source>
</evidence>
<keyword evidence="5 6" id="KW-0472">Membrane</keyword>
<sequence>MRSSGLFSLKLPVVVRFRVEPLGSVSFKRKATVLLALIIVSFVLLLLPFIYAGVDPFPVIGRYLSLWVSDTGWASRSSFEIARYTTAMLLTGLAGVIAFRSKVWNIGLEGYMILGAIGTAAAAYAGLHWALQVVASMLFGVLWALPVALLLVTGVSEIVSSMMMYYVSLYMLQYVVYKVWPSRYGLFPKTPEWGVSQPIVAGFPLMLVVGILLCFVVNYLYHRTMFGVVARLVGSNEKAARTAGYSPRLVRVVVLLLSSGLAGLAGFHVASLRGYLSMGYASLGYGFAGITVAFIAGLNPLAVPISALFVALLYHFGSFASDVIPGGYAAYFYYVQGVLLLVVLAARTIPSYRIIVRVEKRHG</sequence>
<dbReference type="EMBL" id="CP002838">
    <property type="protein sequence ID" value="AEM39635.1"/>
    <property type="molecule type" value="Genomic_DNA"/>
</dbReference>
<dbReference type="InterPro" id="IPR001851">
    <property type="entry name" value="ABC_transp_permease"/>
</dbReference>
<evidence type="ECO:0000313" key="7">
    <source>
        <dbReference type="EMBL" id="AEM39635.1"/>
    </source>
</evidence>
<keyword evidence="8" id="KW-1185">Reference proteome</keyword>
<feature type="transmembrane region" description="Helical" evidence="6">
    <location>
        <begin position="137"/>
        <end position="156"/>
    </location>
</feature>
<dbReference type="eggNOG" id="arCOG00260">
    <property type="taxonomic scope" value="Archaea"/>
</dbReference>
<gene>
    <name evidence="7" type="ordered locus">Pyrfu_1781</name>
</gene>
<dbReference type="STRING" id="694429.Pyrfu_1781"/>
<evidence type="ECO:0000256" key="5">
    <source>
        <dbReference type="ARBA" id="ARBA00023136"/>
    </source>
</evidence>
<dbReference type="PANTHER" id="PTHR47089:SF1">
    <property type="entry name" value="GUANOSINE ABC TRANSPORTER PERMEASE PROTEIN NUPP"/>
    <property type="match status" value="1"/>
</dbReference>
<dbReference type="GO" id="GO:0005886">
    <property type="term" value="C:plasma membrane"/>
    <property type="evidence" value="ECO:0007669"/>
    <property type="project" value="UniProtKB-SubCell"/>
</dbReference>
<feature type="transmembrane region" description="Helical" evidence="6">
    <location>
        <begin position="33"/>
        <end position="54"/>
    </location>
</feature>
<organism evidence="7 8">
    <name type="scientific">Pyrolobus fumarii (strain DSM 11204 / 1A)</name>
    <dbReference type="NCBI Taxonomy" id="694429"/>
    <lineage>
        <taxon>Archaea</taxon>
        <taxon>Thermoproteota</taxon>
        <taxon>Thermoprotei</taxon>
        <taxon>Desulfurococcales</taxon>
        <taxon>Pyrodictiaceae</taxon>
        <taxon>Pyrolobus</taxon>
    </lineage>
</organism>
<feature type="transmembrane region" description="Helical" evidence="6">
    <location>
        <begin position="163"/>
        <end position="180"/>
    </location>
</feature>
<keyword evidence="2" id="KW-1003">Cell membrane</keyword>
<proteinExistence type="predicted"/>
<dbReference type="AlphaFoldDB" id="G0ECR5"/>
<comment type="subcellular location">
    <subcellularLocation>
        <location evidence="1">Cell membrane</location>
        <topology evidence="1">Multi-pass membrane protein</topology>
    </subcellularLocation>
</comment>
<dbReference type="Pfam" id="PF02653">
    <property type="entry name" value="BPD_transp_2"/>
    <property type="match status" value="1"/>
</dbReference>
<name>G0ECR5_PYRF1</name>
<evidence type="ECO:0000256" key="4">
    <source>
        <dbReference type="ARBA" id="ARBA00022989"/>
    </source>
</evidence>
<dbReference type="Proteomes" id="UP000001037">
    <property type="component" value="Chromosome"/>
</dbReference>
<feature type="transmembrane region" description="Helical" evidence="6">
    <location>
        <begin position="249"/>
        <end position="269"/>
    </location>
</feature>
<feature type="transmembrane region" description="Helical" evidence="6">
    <location>
        <begin position="81"/>
        <end position="99"/>
    </location>
</feature>
<dbReference type="PANTHER" id="PTHR47089">
    <property type="entry name" value="ABC TRANSPORTER, PERMEASE PROTEIN"/>
    <property type="match status" value="1"/>
</dbReference>
<dbReference type="GO" id="GO:0022857">
    <property type="term" value="F:transmembrane transporter activity"/>
    <property type="evidence" value="ECO:0007669"/>
    <property type="project" value="InterPro"/>
</dbReference>
<accession>G0ECR5</accession>
<keyword evidence="4 6" id="KW-1133">Transmembrane helix</keyword>
<reference evidence="7 8" key="1">
    <citation type="journal article" date="2011" name="Stand. Genomic Sci.">
        <title>Complete genome sequence of the hyperthermophilic chemolithoautotroph Pyrolobus fumarii type strain (1A).</title>
        <authorList>
            <person name="Anderson I."/>
            <person name="Goker M."/>
            <person name="Nolan M."/>
            <person name="Lucas S."/>
            <person name="Hammon N."/>
            <person name="Deshpande S."/>
            <person name="Cheng J.F."/>
            <person name="Tapia R."/>
            <person name="Han C."/>
            <person name="Goodwin L."/>
            <person name="Pitluck S."/>
            <person name="Huntemann M."/>
            <person name="Liolios K."/>
            <person name="Ivanova N."/>
            <person name="Pagani I."/>
            <person name="Mavromatis K."/>
            <person name="Ovchinikova G."/>
            <person name="Pati A."/>
            <person name="Chen A."/>
            <person name="Palaniappan K."/>
            <person name="Land M."/>
            <person name="Hauser L."/>
            <person name="Brambilla E.M."/>
            <person name="Huber H."/>
            <person name="Yasawong M."/>
            <person name="Rohde M."/>
            <person name="Spring S."/>
            <person name="Abt B."/>
            <person name="Sikorski J."/>
            <person name="Wirth R."/>
            <person name="Detter J.C."/>
            <person name="Woyke T."/>
            <person name="Bristow J."/>
            <person name="Eisen J.A."/>
            <person name="Markowitz V."/>
            <person name="Hugenholtz P."/>
            <person name="Kyrpides N.C."/>
            <person name="Klenk H.P."/>
            <person name="Lapidus A."/>
        </authorList>
    </citation>
    <scope>NUCLEOTIDE SEQUENCE [LARGE SCALE GENOMIC DNA]</scope>
    <source>
        <strain evidence="8">DSM 11204 / 1A</strain>
    </source>
</reference>
<dbReference type="InParanoid" id="G0ECR5"/>
<evidence type="ECO:0000256" key="1">
    <source>
        <dbReference type="ARBA" id="ARBA00004651"/>
    </source>
</evidence>
<feature type="transmembrane region" description="Helical" evidence="6">
    <location>
        <begin position="111"/>
        <end position="131"/>
    </location>
</feature>
<protein>
    <submittedName>
        <fullName evidence="7">Inner-membrane translocator</fullName>
    </submittedName>
</protein>
<feature type="transmembrane region" description="Helical" evidence="6">
    <location>
        <begin position="200"/>
        <end position="221"/>
    </location>
</feature>
<dbReference type="CDD" id="cd06580">
    <property type="entry name" value="TM_PBP1_transp_TpRbsC_like"/>
    <property type="match status" value="1"/>
</dbReference>
<dbReference type="HOGENOM" id="CLU_040769_0_0_2"/>
<evidence type="ECO:0000313" key="8">
    <source>
        <dbReference type="Proteomes" id="UP000001037"/>
    </source>
</evidence>
<keyword evidence="3 6" id="KW-0812">Transmembrane</keyword>